<dbReference type="PANTHER" id="PTHR17490">
    <property type="entry name" value="SUA5"/>
    <property type="match status" value="1"/>
</dbReference>
<proteinExistence type="inferred from homology"/>
<keyword evidence="6" id="KW-0819">tRNA processing</keyword>
<dbReference type="GO" id="GO:0006450">
    <property type="term" value="P:regulation of translational fidelity"/>
    <property type="evidence" value="ECO:0007669"/>
    <property type="project" value="TreeGrafter"/>
</dbReference>
<comment type="subcellular location">
    <subcellularLocation>
        <location evidence="1">Cytoplasm</location>
    </subcellularLocation>
</comment>
<dbReference type="EMBL" id="PEXQ01000041">
    <property type="protein sequence ID" value="PIU15443.1"/>
    <property type="molecule type" value="Genomic_DNA"/>
</dbReference>
<evidence type="ECO:0000256" key="3">
    <source>
        <dbReference type="ARBA" id="ARBA00012584"/>
    </source>
</evidence>
<evidence type="ECO:0000256" key="11">
    <source>
        <dbReference type="ARBA" id="ARBA00048366"/>
    </source>
</evidence>
<evidence type="ECO:0000256" key="4">
    <source>
        <dbReference type="ARBA" id="ARBA00022490"/>
    </source>
</evidence>
<evidence type="ECO:0000313" key="14">
    <source>
        <dbReference type="Proteomes" id="UP000229784"/>
    </source>
</evidence>
<dbReference type="Pfam" id="PF01300">
    <property type="entry name" value="Sua5_yciO_yrdC"/>
    <property type="match status" value="1"/>
</dbReference>
<accession>A0A2M6XUH3</accession>
<evidence type="ECO:0000259" key="12">
    <source>
        <dbReference type="PROSITE" id="PS51163"/>
    </source>
</evidence>
<evidence type="ECO:0000256" key="1">
    <source>
        <dbReference type="ARBA" id="ARBA00004496"/>
    </source>
</evidence>
<dbReference type="Gene3D" id="3.90.870.10">
    <property type="entry name" value="DHBP synthase"/>
    <property type="match status" value="1"/>
</dbReference>
<protein>
    <recommendedName>
        <fullName evidence="10">L-threonylcarbamoyladenylate synthase</fullName>
        <ecNumber evidence="3">2.7.7.87</ecNumber>
    </recommendedName>
    <alternativeName>
        <fullName evidence="10">L-threonylcarbamoyladenylate synthase</fullName>
    </alternativeName>
</protein>
<keyword evidence="8" id="KW-0547">Nucleotide-binding</keyword>
<evidence type="ECO:0000256" key="7">
    <source>
        <dbReference type="ARBA" id="ARBA00022695"/>
    </source>
</evidence>
<comment type="catalytic activity">
    <reaction evidence="11">
        <text>L-threonine + hydrogencarbonate + ATP = L-threonylcarbamoyladenylate + diphosphate + H2O</text>
        <dbReference type="Rhea" id="RHEA:36407"/>
        <dbReference type="ChEBI" id="CHEBI:15377"/>
        <dbReference type="ChEBI" id="CHEBI:17544"/>
        <dbReference type="ChEBI" id="CHEBI:30616"/>
        <dbReference type="ChEBI" id="CHEBI:33019"/>
        <dbReference type="ChEBI" id="CHEBI:57926"/>
        <dbReference type="ChEBI" id="CHEBI:73682"/>
        <dbReference type="EC" id="2.7.7.87"/>
    </reaction>
</comment>
<evidence type="ECO:0000256" key="5">
    <source>
        <dbReference type="ARBA" id="ARBA00022679"/>
    </source>
</evidence>
<keyword evidence="7" id="KW-0548">Nucleotidyltransferase</keyword>
<keyword evidence="9" id="KW-0067">ATP-binding</keyword>
<dbReference type="GO" id="GO:0000049">
    <property type="term" value="F:tRNA binding"/>
    <property type="evidence" value="ECO:0007669"/>
    <property type="project" value="TreeGrafter"/>
</dbReference>
<dbReference type="InterPro" id="IPR050156">
    <property type="entry name" value="TC-AMP_synthase_SUA5"/>
</dbReference>
<organism evidence="13 14">
    <name type="scientific">bacterium (Candidatus Gribaldobacteria) CG08_land_8_20_14_0_20_39_15</name>
    <dbReference type="NCBI Taxonomy" id="2014273"/>
    <lineage>
        <taxon>Bacteria</taxon>
        <taxon>Candidatus Gribaldobacteria</taxon>
    </lineage>
</organism>
<reference evidence="14" key="1">
    <citation type="submission" date="2017-09" db="EMBL/GenBank/DDBJ databases">
        <title>Depth-based differentiation of microbial function through sediment-hosted aquifers and enrichment of novel symbionts in the deep terrestrial subsurface.</title>
        <authorList>
            <person name="Probst A.J."/>
            <person name="Ladd B."/>
            <person name="Jarett J.K."/>
            <person name="Geller-Mcgrath D.E."/>
            <person name="Sieber C.M.K."/>
            <person name="Emerson J.B."/>
            <person name="Anantharaman K."/>
            <person name="Thomas B.C."/>
            <person name="Malmstrom R."/>
            <person name="Stieglmeier M."/>
            <person name="Klingl A."/>
            <person name="Woyke T."/>
            <person name="Ryan C.M."/>
            <person name="Banfield J.F."/>
        </authorList>
    </citation>
    <scope>NUCLEOTIDE SEQUENCE [LARGE SCALE GENOMIC DNA]</scope>
</reference>
<dbReference type="PANTHER" id="PTHR17490:SF16">
    <property type="entry name" value="THREONYLCARBAMOYL-AMP SYNTHASE"/>
    <property type="match status" value="1"/>
</dbReference>
<evidence type="ECO:0000256" key="8">
    <source>
        <dbReference type="ARBA" id="ARBA00022741"/>
    </source>
</evidence>
<dbReference type="NCBIfam" id="TIGR00057">
    <property type="entry name" value="L-threonylcarbamoyladenylate synthase"/>
    <property type="match status" value="1"/>
</dbReference>
<gene>
    <name evidence="13" type="ORF">COT20_01685</name>
</gene>
<dbReference type="GO" id="GO:0005737">
    <property type="term" value="C:cytoplasm"/>
    <property type="evidence" value="ECO:0007669"/>
    <property type="project" value="UniProtKB-SubCell"/>
</dbReference>
<dbReference type="EC" id="2.7.7.87" evidence="3"/>
<dbReference type="PROSITE" id="PS51163">
    <property type="entry name" value="YRDC"/>
    <property type="match status" value="1"/>
</dbReference>
<evidence type="ECO:0000256" key="10">
    <source>
        <dbReference type="ARBA" id="ARBA00029774"/>
    </source>
</evidence>
<comment type="caution">
    <text evidence="13">The sequence shown here is derived from an EMBL/GenBank/DDBJ whole genome shotgun (WGS) entry which is preliminary data.</text>
</comment>
<feature type="domain" description="YrdC-like" evidence="12">
    <location>
        <begin position="2"/>
        <end position="188"/>
    </location>
</feature>
<dbReference type="SUPFAM" id="SSF55821">
    <property type="entry name" value="YrdC/RibB"/>
    <property type="match status" value="1"/>
</dbReference>
<sequence length="191" mass="21282">MVQSKQKIIDILRNNGVGILPTDTIYGLVGSALSKKAVERIYKIKRRSPLKPFIILIADIDDLKKFGVVLKEPTENILRKIWPNSVSIILSCPKLKSGLSYLKPLNSTLAFRCPKDRWLNVLLQKTGPLVAPSANPEGLSPVETIKQAKKYFGDKVDFYVNAGNLEGSSSTLISLENRKVRILRKGKVKIL</sequence>
<dbReference type="InterPro" id="IPR006070">
    <property type="entry name" value="Sua5-like_dom"/>
</dbReference>
<comment type="similarity">
    <text evidence="2">Belongs to the SUA5 family.</text>
</comment>
<evidence type="ECO:0000256" key="9">
    <source>
        <dbReference type="ARBA" id="ARBA00022840"/>
    </source>
</evidence>
<keyword evidence="4" id="KW-0963">Cytoplasm</keyword>
<dbReference type="GO" id="GO:0005524">
    <property type="term" value="F:ATP binding"/>
    <property type="evidence" value="ECO:0007669"/>
    <property type="project" value="UniProtKB-KW"/>
</dbReference>
<dbReference type="Proteomes" id="UP000229784">
    <property type="component" value="Unassembled WGS sequence"/>
</dbReference>
<dbReference type="AlphaFoldDB" id="A0A2M6XUH3"/>
<dbReference type="GO" id="GO:0061710">
    <property type="term" value="F:L-threonylcarbamoyladenylate synthase"/>
    <property type="evidence" value="ECO:0007669"/>
    <property type="project" value="UniProtKB-EC"/>
</dbReference>
<name>A0A2M6XUH3_9BACT</name>
<evidence type="ECO:0000256" key="2">
    <source>
        <dbReference type="ARBA" id="ARBA00007663"/>
    </source>
</evidence>
<dbReference type="InterPro" id="IPR017945">
    <property type="entry name" value="DHBP_synth_RibB-like_a/b_dom"/>
</dbReference>
<evidence type="ECO:0000256" key="6">
    <source>
        <dbReference type="ARBA" id="ARBA00022694"/>
    </source>
</evidence>
<dbReference type="GO" id="GO:0008033">
    <property type="term" value="P:tRNA processing"/>
    <property type="evidence" value="ECO:0007669"/>
    <property type="project" value="UniProtKB-KW"/>
</dbReference>
<dbReference type="GO" id="GO:0003725">
    <property type="term" value="F:double-stranded RNA binding"/>
    <property type="evidence" value="ECO:0007669"/>
    <property type="project" value="InterPro"/>
</dbReference>
<keyword evidence="5" id="KW-0808">Transferase</keyword>
<evidence type="ECO:0000313" key="13">
    <source>
        <dbReference type="EMBL" id="PIU15443.1"/>
    </source>
</evidence>